<dbReference type="EMBL" id="RBNJ01005007">
    <property type="protein sequence ID" value="RUS29566.1"/>
    <property type="molecule type" value="Genomic_DNA"/>
</dbReference>
<gene>
    <name evidence="2" type="ORF">BC938DRAFT_480509</name>
</gene>
<proteinExistence type="predicted"/>
<sequence>MARKTSILHVPQFIGYWMRPLQSNLVPAARAVRRGNRVVSKVSVVDSDGHDKEQQGMTHKIGDVVSNDTGNSRVEAPYWNGIR</sequence>
<dbReference type="Proteomes" id="UP000274822">
    <property type="component" value="Unassembled WGS sequence"/>
</dbReference>
<evidence type="ECO:0000313" key="3">
    <source>
        <dbReference type="Proteomes" id="UP000274822"/>
    </source>
</evidence>
<keyword evidence="3" id="KW-1185">Reference proteome</keyword>
<evidence type="ECO:0000313" key="2">
    <source>
        <dbReference type="EMBL" id="RUS29566.1"/>
    </source>
</evidence>
<organism evidence="2 3">
    <name type="scientific">Jimgerdemannia flammicorona</name>
    <dbReference type="NCBI Taxonomy" id="994334"/>
    <lineage>
        <taxon>Eukaryota</taxon>
        <taxon>Fungi</taxon>
        <taxon>Fungi incertae sedis</taxon>
        <taxon>Mucoromycota</taxon>
        <taxon>Mucoromycotina</taxon>
        <taxon>Endogonomycetes</taxon>
        <taxon>Endogonales</taxon>
        <taxon>Endogonaceae</taxon>
        <taxon>Jimgerdemannia</taxon>
    </lineage>
</organism>
<dbReference type="AlphaFoldDB" id="A0A433QIB9"/>
<evidence type="ECO:0000256" key="1">
    <source>
        <dbReference type="SAM" id="MobiDB-lite"/>
    </source>
</evidence>
<feature type="region of interest" description="Disordered" evidence="1">
    <location>
        <begin position="42"/>
        <end position="69"/>
    </location>
</feature>
<name>A0A433QIB9_9FUNG</name>
<protein>
    <submittedName>
        <fullName evidence="2">Uncharacterized protein</fullName>
    </submittedName>
</protein>
<reference evidence="2 3" key="1">
    <citation type="journal article" date="2018" name="New Phytol.">
        <title>Phylogenomics of Endogonaceae and evolution of mycorrhizas within Mucoromycota.</title>
        <authorList>
            <person name="Chang Y."/>
            <person name="Desiro A."/>
            <person name="Na H."/>
            <person name="Sandor L."/>
            <person name="Lipzen A."/>
            <person name="Clum A."/>
            <person name="Barry K."/>
            <person name="Grigoriev I.V."/>
            <person name="Martin F.M."/>
            <person name="Stajich J.E."/>
            <person name="Smith M.E."/>
            <person name="Bonito G."/>
            <person name="Spatafora J.W."/>
        </authorList>
    </citation>
    <scope>NUCLEOTIDE SEQUENCE [LARGE SCALE GENOMIC DNA]</scope>
    <source>
        <strain evidence="2 3">AD002</strain>
    </source>
</reference>
<comment type="caution">
    <text evidence="2">The sequence shown here is derived from an EMBL/GenBank/DDBJ whole genome shotgun (WGS) entry which is preliminary data.</text>
</comment>
<accession>A0A433QIB9</accession>